<evidence type="ECO:0000313" key="8">
    <source>
        <dbReference type="Proteomes" id="UP001183648"/>
    </source>
</evidence>
<dbReference type="Pfam" id="PF07690">
    <property type="entry name" value="MFS_1"/>
    <property type="match status" value="1"/>
</dbReference>
<dbReference type="EMBL" id="JAVDYG010000001">
    <property type="protein sequence ID" value="MDR7361251.1"/>
    <property type="molecule type" value="Genomic_DNA"/>
</dbReference>
<feature type="transmembrane region" description="Helical" evidence="6">
    <location>
        <begin position="368"/>
        <end position="387"/>
    </location>
</feature>
<dbReference type="InterPro" id="IPR011701">
    <property type="entry name" value="MFS"/>
</dbReference>
<proteinExistence type="predicted"/>
<sequence>MRAALRRPDFARLAASHGLATVAQLMVTLGLGVEVLHRTGSAAWVSVTVALGFAPYAALSGLAGVVADRFPRGRVLAVSAAARAVLVAGVAVGLVAGAPVWLLVAFSALVAVAATPAYPALAAATPQCVTDEELPAANALVTCVENVTWIAGPGVYGVLVLLGLDATTQTLVASALLASAAVVAAGARTPGPAVGAGRGWDEALLGVRLVARVPGVRRPMTLAVVDNLLYGYLVVAVVLLVQDAPDPARWLGRLNAALTLGAVAAMVVVGRLAGGDRVRRTLHVSLAGFAGCVLLVGAVGPGPVALVLLLACGATTLVAEVAAVTLLQRSVEDDVLARLFGVYDQLNVGAIAVGSAVAAPVAGLLGPGLAMGVLAVACVALQAVVAIGRGEPAVAVPGLRDVSGAVAPAR</sequence>
<dbReference type="CDD" id="cd06173">
    <property type="entry name" value="MFS_MefA_like"/>
    <property type="match status" value="1"/>
</dbReference>
<feature type="transmembrane region" description="Helical" evidence="6">
    <location>
        <begin position="281"/>
        <end position="299"/>
    </location>
</feature>
<keyword evidence="4 6" id="KW-1133">Transmembrane helix</keyword>
<dbReference type="RefSeq" id="WP_310298940.1">
    <property type="nucleotide sequence ID" value="NZ_BAAAPS010000014.1"/>
</dbReference>
<organism evidence="7 8">
    <name type="scientific">Nocardioides marmoribigeumensis</name>
    <dbReference type="NCBI Taxonomy" id="433649"/>
    <lineage>
        <taxon>Bacteria</taxon>
        <taxon>Bacillati</taxon>
        <taxon>Actinomycetota</taxon>
        <taxon>Actinomycetes</taxon>
        <taxon>Propionibacteriales</taxon>
        <taxon>Nocardioidaceae</taxon>
        <taxon>Nocardioides</taxon>
    </lineage>
</organism>
<keyword evidence="2" id="KW-1003">Cell membrane</keyword>
<name>A0ABU2BSK5_9ACTN</name>
<evidence type="ECO:0000256" key="2">
    <source>
        <dbReference type="ARBA" id="ARBA00022475"/>
    </source>
</evidence>
<dbReference type="PANTHER" id="PTHR23513">
    <property type="entry name" value="INTEGRAL MEMBRANE EFFLUX PROTEIN-RELATED"/>
    <property type="match status" value="1"/>
</dbReference>
<dbReference type="InterPro" id="IPR036259">
    <property type="entry name" value="MFS_trans_sf"/>
</dbReference>
<evidence type="ECO:0000256" key="3">
    <source>
        <dbReference type="ARBA" id="ARBA00022692"/>
    </source>
</evidence>
<feature type="transmembrane region" description="Helical" evidence="6">
    <location>
        <begin position="339"/>
        <end position="362"/>
    </location>
</feature>
<dbReference type="SUPFAM" id="SSF103473">
    <property type="entry name" value="MFS general substrate transporter"/>
    <property type="match status" value="1"/>
</dbReference>
<accession>A0ABU2BSK5</accession>
<evidence type="ECO:0000256" key="4">
    <source>
        <dbReference type="ARBA" id="ARBA00022989"/>
    </source>
</evidence>
<comment type="caution">
    <text evidence="7">The sequence shown here is derived from an EMBL/GenBank/DDBJ whole genome shotgun (WGS) entry which is preliminary data.</text>
</comment>
<feature type="transmembrane region" description="Helical" evidence="6">
    <location>
        <begin position="42"/>
        <end position="63"/>
    </location>
</feature>
<dbReference type="Gene3D" id="1.20.1250.20">
    <property type="entry name" value="MFS general substrate transporter like domains"/>
    <property type="match status" value="1"/>
</dbReference>
<comment type="subcellular location">
    <subcellularLocation>
        <location evidence="1">Cell membrane</location>
        <topology evidence="1">Multi-pass membrane protein</topology>
    </subcellularLocation>
</comment>
<feature type="transmembrane region" description="Helical" evidence="6">
    <location>
        <begin position="100"/>
        <end position="121"/>
    </location>
</feature>
<feature type="transmembrane region" description="Helical" evidence="6">
    <location>
        <begin position="75"/>
        <end position="94"/>
    </location>
</feature>
<reference evidence="7 8" key="1">
    <citation type="submission" date="2023-07" db="EMBL/GenBank/DDBJ databases">
        <title>Sequencing the genomes of 1000 actinobacteria strains.</title>
        <authorList>
            <person name="Klenk H.-P."/>
        </authorList>
    </citation>
    <scope>NUCLEOTIDE SEQUENCE [LARGE SCALE GENOMIC DNA]</scope>
    <source>
        <strain evidence="7 8">DSM 19426</strain>
    </source>
</reference>
<protein>
    <submittedName>
        <fullName evidence="7">MFS family permease</fullName>
    </submittedName>
</protein>
<feature type="transmembrane region" description="Helical" evidence="6">
    <location>
        <begin position="305"/>
        <end position="327"/>
    </location>
</feature>
<evidence type="ECO:0000313" key="7">
    <source>
        <dbReference type="EMBL" id="MDR7361251.1"/>
    </source>
</evidence>
<evidence type="ECO:0000256" key="1">
    <source>
        <dbReference type="ARBA" id="ARBA00004651"/>
    </source>
</evidence>
<dbReference type="Proteomes" id="UP001183648">
    <property type="component" value="Unassembled WGS sequence"/>
</dbReference>
<evidence type="ECO:0000256" key="6">
    <source>
        <dbReference type="SAM" id="Phobius"/>
    </source>
</evidence>
<feature type="transmembrane region" description="Helical" evidence="6">
    <location>
        <begin position="222"/>
        <end position="242"/>
    </location>
</feature>
<keyword evidence="5 6" id="KW-0472">Membrane</keyword>
<keyword evidence="3 6" id="KW-0812">Transmembrane</keyword>
<keyword evidence="8" id="KW-1185">Reference proteome</keyword>
<gene>
    <name evidence="7" type="ORF">J2S63_000804</name>
</gene>
<feature type="transmembrane region" description="Helical" evidence="6">
    <location>
        <begin position="254"/>
        <end position="274"/>
    </location>
</feature>
<dbReference type="PANTHER" id="PTHR23513:SF17">
    <property type="entry name" value="MEMBRANE PROTEIN"/>
    <property type="match status" value="1"/>
</dbReference>
<evidence type="ECO:0000256" key="5">
    <source>
        <dbReference type="ARBA" id="ARBA00023136"/>
    </source>
</evidence>